<dbReference type="CTD" id="36381538"/>
<keyword evidence="5" id="KW-0176">Collagen</keyword>
<feature type="region of interest" description="Disordered" evidence="2">
    <location>
        <begin position="118"/>
        <end position="148"/>
    </location>
</feature>
<evidence type="ECO:0000256" key="2">
    <source>
        <dbReference type="SAM" id="MobiDB-lite"/>
    </source>
</evidence>
<feature type="compositionally biased region" description="Basic and acidic residues" evidence="2">
    <location>
        <begin position="256"/>
        <end position="267"/>
    </location>
</feature>
<dbReference type="WormBase" id="SRAE_2000381900">
    <property type="protein sequence ID" value="SRP11241"/>
    <property type="gene ID" value="WBGene00264045"/>
</dbReference>
<dbReference type="eggNOG" id="KOG3544">
    <property type="taxonomic scope" value="Eukaryota"/>
</dbReference>
<feature type="region of interest" description="Disordered" evidence="2">
    <location>
        <begin position="163"/>
        <end position="296"/>
    </location>
</feature>
<dbReference type="Pfam" id="PF01391">
    <property type="entry name" value="Collagen"/>
    <property type="match status" value="2"/>
</dbReference>
<feature type="region of interest" description="Disordered" evidence="2">
    <location>
        <begin position="313"/>
        <end position="339"/>
    </location>
</feature>
<keyword evidence="3" id="KW-0472">Membrane</keyword>
<dbReference type="PANTHER" id="PTHR24637">
    <property type="entry name" value="COLLAGEN"/>
    <property type="match status" value="1"/>
</dbReference>
<dbReference type="WBParaSite" id="SRAE_2000381900.1">
    <property type="protein sequence ID" value="SRAE_2000381900.1"/>
    <property type="gene ID" value="WBGene00264045"/>
</dbReference>
<organism evidence="5">
    <name type="scientific">Strongyloides ratti</name>
    <name type="common">Parasitic roundworm</name>
    <dbReference type="NCBI Taxonomy" id="34506"/>
    <lineage>
        <taxon>Eukaryota</taxon>
        <taxon>Metazoa</taxon>
        <taxon>Ecdysozoa</taxon>
        <taxon>Nematoda</taxon>
        <taxon>Chromadorea</taxon>
        <taxon>Rhabditida</taxon>
        <taxon>Tylenchina</taxon>
        <taxon>Panagrolaimomorpha</taxon>
        <taxon>Strongyloidoidea</taxon>
        <taxon>Strongyloididae</taxon>
        <taxon>Strongyloides</taxon>
    </lineage>
</organism>
<evidence type="ECO:0000256" key="1">
    <source>
        <dbReference type="ARBA" id="ARBA00022737"/>
    </source>
</evidence>
<dbReference type="GO" id="GO:0005581">
    <property type="term" value="C:collagen trimer"/>
    <property type="evidence" value="ECO:0007669"/>
    <property type="project" value="UniProtKB-KW"/>
</dbReference>
<proteinExistence type="predicted"/>
<evidence type="ECO:0000313" key="6">
    <source>
        <dbReference type="Proteomes" id="UP000035682"/>
    </source>
</evidence>
<dbReference type="EMBL" id="LN609529">
    <property type="protein sequence ID" value="CEF69168.1"/>
    <property type="molecule type" value="Genomic_DNA"/>
</dbReference>
<dbReference type="Proteomes" id="UP000035682">
    <property type="component" value="Unplaced"/>
</dbReference>
<gene>
    <name evidence="5 7 8" type="ORF">SRAE_2000381900</name>
</gene>
<evidence type="ECO:0000313" key="7">
    <source>
        <dbReference type="WBParaSite" id="SRAE_2000381900.1"/>
    </source>
</evidence>
<feature type="transmembrane region" description="Helical" evidence="3">
    <location>
        <begin position="12"/>
        <end position="35"/>
    </location>
</feature>
<dbReference type="InterPro" id="IPR002486">
    <property type="entry name" value="Col_cuticle_N"/>
</dbReference>
<dbReference type="Pfam" id="PF01484">
    <property type="entry name" value="Col_cuticle_N"/>
    <property type="match status" value="1"/>
</dbReference>
<dbReference type="OMA" id="CKCPERN"/>
<keyword evidence="1" id="KW-0677">Repeat</keyword>
<dbReference type="SMART" id="SM01088">
    <property type="entry name" value="Col_cuticle_N"/>
    <property type="match status" value="1"/>
</dbReference>
<keyword evidence="3" id="KW-1133">Transmembrane helix</keyword>
<dbReference type="PANTHER" id="PTHR24637:SF421">
    <property type="entry name" value="CUTICLE COLLAGEN DPY-2"/>
    <property type="match status" value="1"/>
</dbReference>
<evidence type="ECO:0000259" key="4">
    <source>
        <dbReference type="SMART" id="SM01088"/>
    </source>
</evidence>
<dbReference type="AlphaFoldDB" id="A0A090LLX5"/>
<feature type="domain" description="Nematode cuticle collagen N-terminal" evidence="4">
    <location>
        <begin position="10"/>
        <end position="62"/>
    </location>
</feature>
<evidence type="ECO:0000313" key="5">
    <source>
        <dbReference type="EMBL" id="CEF69168.1"/>
    </source>
</evidence>
<name>A0A090LLX5_STRRB</name>
<reference evidence="7" key="2">
    <citation type="submission" date="2020-12" db="UniProtKB">
        <authorList>
            <consortium name="WormBaseParasite"/>
        </authorList>
    </citation>
    <scope>IDENTIFICATION</scope>
</reference>
<feature type="compositionally biased region" description="Low complexity" evidence="2">
    <location>
        <begin position="129"/>
        <end position="138"/>
    </location>
</feature>
<dbReference type="OrthoDB" id="10037288at2759"/>
<evidence type="ECO:0000256" key="3">
    <source>
        <dbReference type="SAM" id="Phobius"/>
    </source>
</evidence>
<sequence>MDDKNSTSRFVGVVAVVVSITALLSSVLYVPNLIWKIQNIHNQIKIDSDEFRILAEEAWNNLQKIKQLSREKRDAYNGGYGDGGIKAFFPDGKSQGVDGFTSSGPQCKCNSRNLCPAGPPGPPGEPGLDGEPGLPGERGAPGLAGIAPPVTLDTNLGCRVCPNGPPGPVGPPGEVGPEGQPGIPGPSGRPGEEGRIGYPGNPGMPGEIGQPGKDGEKGAPGAPGTLGIKGEKGEKGAQGPPGKKGPPGYPGSDGQRGNDGHQGKPGDRGLPGRQGNQGRPGMPGQNGVPGEDAEYCPCPPRSAGVNKAEQGMSYEFRPPSTPTYSTDEGVNRGGYRARI</sequence>
<reference evidence="5 6" key="1">
    <citation type="submission" date="2014-09" db="EMBL/GenBank/DDBJ databases">
        <authorList>
            <person name="Martin A.A."/>
        </authorList>
    </citation>
    <scope>NUCLEOTIDE SEQUENCE</scope>
    <source>
        <strain evidence="6">ED321</strain>
        <strain evidence="5">ED321 Heterogonic</strain>
    </source>
</reference>
<dbReference type="GeneID" id="36381538"/>
<dbReference type="InterPro" id="IPR008160">
    <property type="entry name" value="Collagen"/>
</dbReference>
<keyword evidence="6" id="KW-1185">Reference proteome</keyword>
<keyword evidence="3" id="KW-0812">Transmembrane</keyword>
<dbReference type="GO" id="GO:0042302">
    <property type="term" value="F:structural constituent of cuticle"/>
    <property type="evidence" value="ECO:0007669"/>
    <property type="project" value="InterPro"/>
</dbReference>
<evidence type="ECO:0000313" key="8">
    <source>
        <dbReference type="WormBase" id="SRAE_2000381900"/>
    </source>
</evidence>
<protein>
    <submittedName>
        <fullName evidence="5 7">Nematode cuticle collagen, N-terminal domain and Collagen triple helix repeat-containing protein</fullName>
    </submittedName>
</protein>
<accession>A0A090LLX5</accession>
<dbReference type="RefSeq" id="XP_024508368.1">
    <property type="nucleotide sequence ID" value="XM_024655058.1"/>
</dbReference>
<dbReference type="STRING" id="34506.A0A090LLX5"/>